<evidence type="ECO:0000313" key="2">
    <source>
        <dbReference type="EMBL" id="PYE56870.1"/>
    </source>
</evidence>
<dbReference type="Proteomes" id="UP000247584">
    <property type="component" value="Unassembled WGS sequence"/>
</dbReference>
<evidence type="ECO:0000313" key="3">
    <source>
        <dbReference type="Proteomes" id="UP000247584"/>
    </source>
</evidence>
<feature type="transmembrane region" description="Helical" evidence="1">
    <location>
        <begin position="56"/>
        <end position="75"/>
    </location>
</feature>
<evidence type="ECO:0000256" key="1">
    <source>
        <dbReference type="SAM" id="Phobius"/>
    </source>
</evidence>
<gene>
    <name evidence="2" type="ORF">C8J23_12726</name>
</gene>
<evidence type="ECO:0008006" key="4">
    <source>
        <dbReference type="Google" id="ProtNLM"/>
    </source>
</evidence>
<proteinExistence type="predicted"/>
<reference evidence="2 3" key="1">
    <citation type="submission" date="2018-06" db="EMBL/GenBank/DDBJ databases">
        <title>Genomic Encyclopedia of Type Strains, Phase III (KMG-III): the genomes of soil and plant-associated and newly described type strains.</title>
        <authorList>
            <person name="Whitman W."/>
        </authorList>
    </citation>
    <scope>NUCLEOTIDE SEQUENCE [LARGE SCALE GENOMIC DNA]</scope>
    <source>
        <strain evidence="2 3">JC5</strain>
    </source>
</reference>
<comment type="caution">
    <text evidence="2">The sequence shown here is derived from an EMBL/GenBank/DDBJ whole genome shotgun (WGS) entry which is preliminary data.</text>
</comment>
<keyword evidence="1" id="KW-0812">Transmembrane</keyword>
<sequence>MIKFSRRRRFLLLLFSSGPGPGPFATIIYLPLCMLFWMFIAFALGRLLTLSDGVSVFIGALFTLPTLALVNLWAVRVGDTLLRLSFGKQAIMPTLIRFLLPALVSYLLLSLVLLLLLIK</sequence>
<keyword evidence="3" id="KW-1185">Reference proteome</keyword>
<protein>
    <recommendedName>
        <fullName evidence="4">Fumarate reductase subunit D</fullName>
    </recommendedName>
</protein>
<keyword evidence="1" id="KW-1133">Transmembrane helix</keyword>
<feature type="transmembrane region" description="Helical" evidence="1">
    <location>
        <begin position="29"/>
        <end position="49"/>
    </location>
</feature>
<accession>A0ABX5PKE6</accession>
<name>A0ABX5PKE6_9GAMM</name>
<feature type="transmembrane region" description="Helical" evidence="1">
    <location>
        <begin position="95"/>
        <end position="118"/>
    </location>
</feature>
<organism evidence="2 3">
    <name type="scientific">Shewanella chilikensis</name>
    <dbReference type="NCBI Taxonomy" id="558541"/>
    <lineage>
        <taxon>Bacteria</taxon>
        <taxon>Pseudomonadati</taxon>
        <taxon>Pseudomonadota</taxon>
        <taxon>Gammaproteobacteria</taxon>
        <taxon>Alteromonadales</taxon>
        <taxon>Shewanellaceae</taxon>
        <taxon>Shewanella</taxon>
    </lineage>
</organism>
<keyword evidence="1" id="KW-0472">Membrane</keyword>
<dbReference type="EMBL" id="QJSY01000027">
    <property type="protein sequence ID" value="PYE56870.1"/>
    <property type="molecule type" value="Genomic_DNA"/>
</dbReference>